<keyword evidence="5" id="KW-1185">Reference proteome</keyword>
<sequence>MALYRAWNTRLTQRIGSLHTPIIGAPMANASNSELVSAISKAGSLGMLGAGFYDENRLQTELRGISDKLGETAPKARVPIGIGFLGWVLTASHGSADPWAAQDTKARRLVDLALQARPCAILMAFGTRADMKAWCKYIRQRDAELVKTEEPLHLFVTANSVEEAKLVVEECDADIIVLQGNGAGGHGYGASPHREVLLKQVLGAYEAWMTPRGTKPLIVTAGGVGDGTDVAADLLRGADGVLLGTRFLLTPEADYKDEQKQLLLKAKETDTIRSYAFDEARNTMSWPEGIDGRGLYSPTVAEYEAAAAQAPKGTTHVPGWQERQARYKQAMAQNDVERLITWSGTGVGAMNDICPAGQLVVRLTQEAAHALERASLYIEKA</sequence>
<dbReference type="PANTHER" id="PTHR32332:SF31">
    <property type="entry name" value="2-NITROPROPANE DIOXYGENASE FAMILY, PUTATIVE (AFU_ORTHOLOGUE AFUA_2G09850)-RELATED"/>
    <property type="match status" value="1"/>
</dbReference>
<evidence type="ECO:0000313" key="5">
    <source>
        <dbReference type="Proteomes" id="UP000037751"/>
    </source>
</evidence>
<proteinExistence type="predicted"/>
<keyword evidence="3" id="KW-0560">Oxidoreductase</keyword>
<dbReference type="InterPro" id="IPR013785">
    <property type="entry name" value="Aldolase_TIM"/>
</dbReference>
<protein>
    <submittedName>
        <fullName evidence="4">2-nitropropane dioxygenase</fullName>
    </submittedName>
</protein>
<organism evidence="4 5">
    <name type="scientific">Malassezia pachydermatis</name>
    <dbReference type="NCBI Taxonomy" id="77020"/>
    <lineage>
        <taxon>Eukaryota</taxon>
        <taxon>Fungi</taxon>
        <taxon>Dikarya</taxon>
        <taxon>Basidiomycota</taxon>
        <taxon>Ustilaginomycotina</taxon>
        <taxon>Malasseziomycetes</taxon>
        <taxon>Malasseziales</taxon>
        <taxon>Malasseziaceae</taxon>
        <taxon>Malassezia</taxon>
    </lineage>
</organism>
<dbReference type="PANTHER" id="PTHR32332">
    <property type="entry name" value="2-NITROPROPANE DIOXYGENASE"/>
    <property type="match status" value="1"/>
</dbReference>
<dbReference type="RefSeq" id="XP_017992298.1">
    <property type="nucleotide sequence ID" value="XM_018135159.1"/>
</dbReference>
<dbReference type="OrthoDB" id="2349068at2759"/>
<keyword evidence="4" id="KW-0223">Dioxygenase</keyword>
<gene>
    <name evidence="4" type="ORF">Malapachy_0643</name>
</gene>
<dbReference type="InterPro" id="IPR004136">
    <property type="entry name" value="NMO"/>
</dbReference>
<dbReference type="GO" id="GO:0018580">
    <property type="term" value="F:nitronate monooxygenase activity"/>
    <property type="evidence" value="ECO:0007669"/>
    <property type="project" value="InterPro"/>
</dbReference>
<comment type="caution">
    <text evidence="4">The sequence shown here is derived from an EMBL/GenBank/DDBJ whole genome shotgun (WGS) entry which is preliminary data.</text>
</comment>
<dbReference type="Proteomes" id="UP000037751">
    <property type="component" value="Unassembled WGS sequence"/>
</dbReference>
<evidence type="ECO:0000256" key="3">
    <source>
        <dbReference type="ARBA" id="ARBA00023002"/>
    </source>
</evidence>
<dbReference type="CDD" id="cd04730">
    <property type="entry name" value="NPD_like"/>
    <property type="match status" value="1"/>
</dbReference>
<dbReference type="GeneID" id="28727034"/>
<name>A0A0M8ML40_9BASI</name>
<dbReference type="Pfam" id="PF03060">
    <property type="entry name" value="NMO"/>
    <property type="match status" value="1"/>
</dbReference>
<keyword evidence="1" id="KW-0285">Flavoprotein</keyword>
<dbReference type="GO" id="GO:0051213">
    <property type="term" value="F:dioxygenase activity"/>
    <property type="evidence" value="ECO:0007669"/>
    <property type="project" value="UniProtKB-KW"/>
</dbReference>
<evidence type="ECO:0000256" key="1">
    <source>
        <dbReference type="ARBA" id="ARBA00022630"/>
    </source>
</evidence>
<evidence type="ECO:0000313" key="4">
    <source>
        <dbReference type="EMBL" id="KOS14666.1"/>
    </source>
</evidence>
<dbReference type="Gene3D" id="3.20.20.70">
    <property type="entry name" value="Aldolase class I"/>
    <property type="match status" value="1"/>
</dbReference>
<dbReference type="AlphaFoldDB" id="A0A0M8ML40"/>
<keyword evidence="2" id="KW-0288">FMN</keyword>
<dbReference type="SUPFAM" id="SSF51412">
    <property type="entry name" value="Inosine monophosphate dehydrogenase (IMPDH)"/>
    <property type="match status" value="1"/>
</dbReference>
<dbReference type="VEuPathDB" id="FungiDB:Malapachy_0643"/>
<dbReference type="STRING" id="77020.A0A0M8ML40"/>
<evidence type="ECO:0000256" key="2">
    <source>
        <dbReference type="ARBA" id="ARBA00022643"/>
    </source>
</evidence>
<reference evidence="4 5" key="1">
    <citation type="submission" date="2015-07" db="EMBL/GenBank/DDBJ databases">
        <title>Draft Genome Sequence of Malassezia furfur CBS1878 and Malassezia pachydermatis CBS1879.</title>
        <authorList>
            <person name="Triana S."/>
            <person name="Ohm R."/>
            <person name="Gonzalez A."/>
            <person name="DeCock H."/>
            <person name="Restrepo S."/>
            <person name="Celis A."/>
        </authorList>
    </citation>
    <scope>NUCLEOTIDE SEQUENCE [LARGE SCALE GENOMIC DNA]</scope>
    <source>
        <strain evidence="4 5">CBS 1879</strain>
    </source>
</reference>
<dbReference type="EMBL" id="LGAV01000003">
    <property type="protein sequence ID" value="KOS14666.1"/>
    <property type="molecule type" value="Genomic_DNA"/>
</dbReference>
<accession>A0A0M8ML40</accession>